<feature type="compositionally biased region" description="Acidic residues" evidence="1">
    <location>
        <begin position="428"/>
        <end position="455"/>
    </location>
</feature>
<feature type="chain" id="PRO_5012982712" description="Coth-domain-containing protein" evidence="2">
    <location>
        <begin position="20"/>
        <end position="455"/>
    </location>
</feature>
<proteinExistence type="predicted"/>
<organism evidence="3 4">
    <name type="scientific">Piromyces finnis</name>
    <dbReference type="NCBI Taxonomy" id="1754191"/>
    <lineage>
        <taxon>Eukaryota</taxon>
        <taxon>Fungi</taxon>
        <taxon>Fungi incertae sedis</taxon>
        <taxon>Chytridiomycota</taxon>
        <taxon>Chytridiomycota incertae sedis</taxon>
        <taxon>Neocallimastigomycetes</taxon>
        <taxon>Neocallimastigales</taxon>
        <taxon>Neocallimastigaceae</taxon>
        <taxon>Piromyces</taxon>
    </lineage>
</organism>
<reference evidence="3 4" key="1">
    <citation type="submission" date="2016-08" db="EMBL/GenBank/DDBJ databases">
        <title>Genomes of anaerobic fungi encode conserved fungal cellulosomes for biomass hydrolysis.</title>
        <authorList>
            <consortium name="DOE Joint Genome Institute"/>
            <person name="Haitjema C.H."/>
            <person name="Gilmore S.P."/>
            <person name="Henske J.K."/>
            <person name="Solomon K.V."/>
            <person name="De Groot R."/>
            <person name="Kuo A."/>
            <person name="Mondo S.J."/>
            <person name="Salamov A.A."/>
            <person name="Labutti K."/>
            <person name="Zhao Z."/>
            <person name="Chiniquy J."/>
            <person name="Barry K."/>
            <person name="Brewer H.M."/>
            <person name="Purvine S.O."/>
            <person name="Wright A.T."/>
            <person name="Boxma B."/>
            <person name="Van Alen T."/>
            <person name="Hackstein J.H."/>
            <person name="Baker S.E."/>
            <person name="Grigoriev I.V."/>
            <person name="O'Malley M.A."/>
        </authorList>
    </citation>
    <scope>NUCLEOTIDE SEQUENCE [LARGE SCALE GENOMIC DNA]</scope>
    <source>
        <strain evidence="4">finn</strain>
    </source>
</reference>
<evidence type="ECO:0000256" key="1">
    <source>
        <dbReference type="SAM" id="MobiDB-lite"/>
    </source>
</evidence>
<keyword evidence="4" id="KW-1185">Reference proteome</keyword>
<dbReference type="STRING" id="1754191.A0A1Y1UYS0"/>
<dbReference type="Proteomes" id="UP000193719">
    <property type="component" value="Unassembled WGS sequence"/>
</dbReference>
<keyword evidence="2" id="KW-0732">Signal</keyword>
<dbReference type="AlphaFoldDB" id="A0A1Y1UYS0"/>
<evidence type="ECO:0000313" key="4">
    <source>
        <dbReference type="Proteomes" id="UP000193719"/>
    </source>
</evidence>
<gene>
    <name evidence="3" type="ORF">BCR36DRAFT_415508</name>
</gene>
<accession>A0A1Y1UYS0</accession>
<feature type="signal peptide" evidence="2">
    <location>
        <begin position="1"/>
        <end position="19"/>
    </location>
</feature>
<protein>
    <recommendedName>
        <fullName evidence="5">Coth-domain-containing protein</fullName>
    </recommendedName>
</protein>
<name>A0A1Y1UYS0_9FUNG</name>
<evidence type="ECO:0000313" key="3">
    <source>
        <dbReference type="EMBL" id="ORX43666.1"/>
    </source>
</evidence>
<dbReference type="EMBL" id="MCFH01000051">
    <property type="protein sequence ID" value="ORX43666.1"/>
    <property type="molecule type" value="Genomic_DNA"/>
</dbReference>
<feature type="region of interest" description="Disordered" evidence="1">
    <location>
        <begin position="409"/>
        <end position="455"/>
    </location>
</feature>
<sequence length="455" mass="53314">MKILIFTGLILLFINLINADYKSLGIDATAKQEIEEKIAKESQLPVINISTKNNSEKINYESYVESIVDVFNVEDKLKLKERSERVKIRGNSTGYYGIPELMLNNTVPYKIKFDKKTNLLGLHNGEKFKEWVLLKSEDDVIKNDITFRMVDERKVNVTQPEKNYNGTDIGYYIEIDNYYDLNPGRYYIYDFDGLSAKDIRGEERQFAQAEFVLKSDFYCQEQLDFIGNYTVKVFNIIYQAVKKGEYKTFDENYNLVNSTFISAEETISAVVDIESFTNMYLLYEIVHDYDVGEGSFYFAIDFSENSKIRKFQMVSPWDFNWTYFDSPKRYWAATFSELEFANRFGDRSNPWFILLEKQYIDENKDDFSLVGDKVFDNIEEVRNWIVRRFDWMDEAFVSGKSVMLIPSEEETVGDEPTEVETTEQINIDSDDEIEVTASYDEEEDSTDECSSEEEK</sequence>
<comment type="caution">
    <text evidence="3">The sequence shown here is derived from an EMBL/GenBank/DDBJ whole genome shotgun (WGS) entry which is preliminary data.</text>
</comment>
<feature type="compositionally biased region" description="Acidic residues" evidence="1">
    <location>
        <begin position="409"/>
        <end position="421"/>
    </location>
</feature>
<reference evidence="3 4" key="2">
    <citation type="submission" date="2016-08" db="EMBL/GenBank/DDBJ databases">
        <title>Pervasive Adenine N6-methylation of Active Genes in Fungi.</title>
        <authorList>
            <consortium name="DOE Joint Genome Institute"/>
            <person name="Mondo S.J."/>
            <person name="Dannebaum R.O."/>
            <person name="Kuo R.C."/>
            <person name="Labutti K."/>
            <person name="Haridas S."/>
            <person name="Kuo A."/>
            <person name="Salamov A."/>
            <person name="Ahrendt S.R."/>
            <person name="Lipzen A."/>
            <person name="Sullivan W."/>
            <person name="Andreopoulos W.B."/>
            <person name="Clum A."/>
            <person name="Lindquist E."/>
            <person name="Daum C."/>
            <person name="Ramamoorthy G.K."/>
            <person name="Gryganskyi A."/>
            <person name="Culley D."/>
            <person name="Magnuson J.K."/>
            <person name="James T.Y."/>
            <person name="O'Malley M.A."/>
            <person name="Stajich J.E."/>
            <person name="Spatafora J.W."/>
            <person name="Visel A."/>
            <person name="Grigoriev I.V."/>
        </authorList>
    </citation>
    <scope>NUCLEOTIDE SEQUENCE [LARGE SCALE GENOMIC DNA]</scope>
    <source>
        <strain evidence="4">finn</strain>
    </source>
</reference>
<evidence type="ECO:0000256" key="2">
    <source>
        <dbReference type="SAM" id="SignalP"/>
    </source>
</evidence>
<evidence type="ECO:0008006" key="5">
    <source>
        <dbReference type="Google" id="ProtNLM"/>
    </source>
</evidence>